<feature type="region of interest" description="Disordered" evidence="6">
    <location>
        <begin position="178"/>
        <end position="198"/>
    </location>
</feature>
<sequence>MESPVSGHEAVTFVSVTGVSVTTGPQSRKTRTLKEWQTEESFGIPVHVAERRENLRTEVWKTNDISLYGTPVFPLNLDNFEESEQRLLTFEILHVYDRILSDMQNCTQERDVKMSIMSVRHQMKDARTHYFQRREEALKKRLHEIWAVNTTDLTVQRKAVRELLPVFLAASRLGNRAVEKEERRRRRRHATRSRIPRP</sequence>
<dbReference type="Gene3D" id="1.20.1250.10">
    <property type="match status" value="1"/>
</dbReference>
<accession>A0A8T2NP45</accession>
<dbReference type="GO" id="GO:0006955">
    <property type="term" value="P:immune response"/>
    <property type="evidence" value="ECO:0007669"/>
    <property type="project" value="InterPro"/>
</dbReference>
<keyword evidence="5" id="KW-0325">Glycoprotein</keyword>
<evidence type="ECO:0000313" key="7">
    <source>
        <dbReference type="EMBL" id="KAG9342623.1"/>
    </source>
</evidence>
<gene>
    <name evidence="7" type="ORF">JZ751_016060</name>
</gene>
<evidence type="ECO:0000256" key="4">
    <source>
        <dbReference type="ARBA" id="ARBA00022525"/>
    </source>
</evidence>
<dbReference type="GO" id="GO:0005125">
    <property type="term" value="F:cytokine activity"/>
    <property type="evidence" value="ECO:0007669"/>
    <property type="project" value="UniProtKB-KW"/>
</dbReference>
<feature type="compositionally biased region" description="Basic residues" evidence="6">
    <location>
        <begin position="183"/>
        <end position="198"/>
    </location>
</feature>
<evidence type="ECO:0000313" key="8">
    <source>
        <dbReference type="Proteomes" id="UP000824540"/>
    </source>
</evidence>
<dbReference type="OrthoDB" id="8957647at2759"/>
<dbReference type="Pfam" id="PF00714">
    <property type="entry name" value="IFN-gamma"/>
    <property type="match status" value="1"/>
</dbReference>
<dbReference type="EMBL" id="JAFBMS010000027">
    <property type="protein sequence ID" value="KAG9342623.1"/>
    <property type="molecule type" value="Genomic_DNA"/>
</dbReference>
<dbReference type="PANTHER" id="PTHR11419">
    <property type="entry name" value="INTERFERON GAMMA"/>
    <property type="match status" value="1"/>
</dbReference>
<dbReference type="AlphaFoldDB" id="A0A8T2NP45"/>
<evidence type="ECO:0000256" key="5">
    <source>
        <dbReference type="ARBA" id="ARBA00023180"/>
    </source>
</evidence>
<protein>
    <submittedName>
        <fullName evidence="7">Uncharacterized protein</fullName>
    </submittedName>
</protein>
<comment type="caution">
    <text evidence="7">The sequence shown here is derived from an EMBL/GenBank/DDBJ whole genome shotgun (WGS) entry which is preliminary data.</text>
</comment>
<evidence type="ECO:0000256" key="2">
    <source>
        <dbReference type="ARBA" id="ARBA00007566"/>
    </source>
</evidence>
<keyword evidence="4" id="KW-0964">Secreted</keyword>
<dbReference type="InterPro" id="IPR009079">
    <property type="entry name" value="4_helix_cytokine-like_core"/>
</dbReference>
<comment type="subcellular location">
    <subcellularLocation>
        <location evidence="1">Secreted</location>
    </subcellularLocation>
</comment>
<organism evidence="7 8">
    <name type="scientific">Albula glossodonta</name>
    <name type="common">roundjaw bonefish</name>
    <dbReference type="NCBI Taxonomy" id="121402"/>
    <lineage>
        <taxon>Eukaryota</taxon>
        <taxon>Metazoa</taxon>
        <taxon>Chordata</taxon>
        <taxon>Craniata</taxon>
        <taxon>Vertebrata</taxon>
        <taxon>Euteleostomi</taxon>
        <taxon>Actinopterygii</taxon>
        <taxon>Neopterygii</taxon>
        <taxon>Teleostei</taxon>
        <taxon>Albuliformes</taxon>
        <taxon>Albulidae</taxon>
        <taxon>Albula</taxon>
    </lineage>
</organism>
<keyword evidence="3" id="KW-0202">Cytokine</keyword>
<dbReference type="GO" id="GO:0005615">
    <property type="term" value="C:extracellular space"/>
    <property type="evidence" value="ECO:0007669"/>
    <property type="project" value="UniProtKB-KW"/>
</dbReference>
<evidence type="ECO:0000256" key="1">
    <source>
        <dbReference type="ARBA" id="ARBA00004613"/>
    </source>
</evidence>
<dbReference type="SUPFAM" id="SSF47266">
    <property type="entry name" value="4-helical cytokines"/>
    <property type="match status" value="1"/>
</dbReference>
<dbReference type="PANTHER" id="PTHR11419:SF0">
    <property type="entry name" value="INTERFERON GAMMA"/>
    <property type="match status" value="1"/>
</dbReference>
<evidence type="ECO:0000256" key="6">
    <source>
        <dbReference type="SAM" id="MobiDB-lite"/>
    </source>
</evidence>
<reference evidence="7" key="1">
    <citation type="thesis" date="2021" institute="BYU ScholarsArchive" country="Provo, UT, USA">
        <title>Applications of and Algorithms for Genome Assembly and Genomic Analyses with an Emphasis on Marine Teleosts.</title>
        <authorList>
            <person name="Pickett B.D."/>
        </authorList>
    </citation>
    <scope>NUCLEOTIDE SEQUENCE</scope>
    <source>
        <strain evidence="7">HI-2016</strain>
    </source>
</reference>
<name>A0A8T2NP45_9TELE</name>
<comment type="similarity">
    <text evidence="2">Belongs to the type II (or gamma) interferon family.</text>
</comment>
<proteinExistence type="inferred from homology"/>
<dbReference type="InterPro" id="IPR002069">
    <property type="entry name" value="Interferon_gamma"/>
</dbReference>
<dbReference type="Proteomes" id="UP000824540">
    <property type="component" value="Unassembled WGS sequence"/>
</dbReference>
<keyword evidence="8" id="KW-1185">Reference proteome</keyword>
<evidence type="ECO:0000256" key="3">
    <source>
        <dbReference type="ARBA" id="ARBA00022514"/>
    </source>
</evidence>
<dbReference type="GO" id="GO:0005133">
    <property type="term" value="F:type II interferon receptor binding"/>
    <property type="evidence" value="ECO:0007669"/>
    <property type="project" value="InterPro"/>
</dbReference>